<gene>
    <name evidence="17" type="ORF">ABHN84_07505</name>
</gene>
<dbReference type="Gene3D" id="3.30.70.270">
    <property type="match status" value="1"/>
</dbReference>
<dbReference type="CDD" id="cd01949">
    <property type="entry name" value="GGDEF"/>
    <property type="match status" value="1"/>
</dbReference>
<evidence type="ECO:0000256" key="3">
    <source>
        <dbReference type="ARBA" id="ARBA00022553"/>
    </source>
</evidence>
<dbReference type="InterPro" id="IPR033463">
    <property type="entry name" value="sCache_3"/>
</dbReference>
<proteinExistence type="predicted"/>
<evidence type="ECO:0000256" key="6">
    <source>
        <dbReference type="ARBA" id="ARBA00022741"/>
    </source>
</evidence>
<dbReference type="SMART" id="SM00304">
    <property type="entry name" value="HAMP"/>
    <property type="match status" value="1"/>
</dbReference>
<evidence type="ECO:0000259" key="15">
    <source>
        <dbReference type="PROSITE" id="PS50885"/>
    </source>
</evidence>
<feature type="transmembrane region" description="Helical" evidence="12">
    <location>
        <begin position="12"/>
        <end position="34"/>
    </location>
</feature>
<dbReference type="Gene3D" id="6.10.340.10">
    <property type="match status" value="1"/>
</dbReference>
<evidence type="ECO:0000256" key="11">
    <source>
        <dbReference type="ARBA" id="ARBA00023136"/>
    </source>
</evidence>
<evidence type="ECO:0000256" key="2">
    <source>
        <dbReference type="ARBA" id="ARBA00022475"/>
    </source>
</evidence>
<dbReference type="InterPro" id="IPR035965">
    <property type="entry name" value="PAS-like_dom_sf"/>
</dbReference>
<dbReference type="Gene3D" id="3.20.20.450">
    <property type="entry name" value="EAL domain"/>
    <property type="match status" value="1"/>
</dbReference>
<keyword evidence="4" id="KW-0808">Transferase</keyword>
<keyword evidence="9 12" id="KW-1133">Transmembrane helix</keyword>
<feature type="transmembrane region" description="Helical" evidence="12">
    <location>
        <begin position="169"/>
        <end position="190"/>
    </location>
</feature>
<dbReference type="SUPFAM" id="SSF55785">
    <property type="entry name" value="PYP-like sensor domain (PAS domain)"/>
    <property type="match status" value="1"/>
</dbReference>
<dbReference type="InterPro" id="IPR003660">
    <property type="entry name" value="HAMP_dom"/>
</dbReference>
<keyword evidence="5 12" id="KW-0812">Transmembrane</keyword>
<evidence type="ECO:0000313" key="18">
    <source>
        <dbReference type="Proteomes" id="UP001477278"/>
    </source>
</evidence>
<dbReference type="PROSITE" id="PS50885">
    <property type="entry name" value="HAMP"/>
    <property type="match status" value="1"/>
</dbReference>
<dbReference type="SMART" id="SM00086">
    <property type="entry name" value="PAC"/>
    <property type="match status" value="1"/>
</dbReference>
<dbReference type="CDD" id="cd00130">
    <property type="entry name" value="PAS"/>
    <property type="match status" value="1"/>
</dbReference>
<dbReference type="Proteomes" id="UP001477278">
    <property type="component" value="Unassembled WGS sequence"/>
</dbReference>
<evidence type="ECO:0000259" key="14">
    <source>
        <dbReference type="PROSITE" id="PS50883"/>
    </source>
</evidence>
<dbReference type="Pfam" id="PF17203">
    <property type="entry name" value="sCache_3_2"/>
    <property type="match status" value="1"/>
</dbReference>
<dbReference type="RefSeq" id="WP_347689918.1">
    <property type="nucleotide sequence ID" value="NZ_JBDPZN010000002.1"/>
</dbReference>
<dbReference type="SUPFAM" id="SSF158472">
    <property type="entry name" value="HAMP domain-like"/>
    <property type="match status" value="1"/>
</dbReference>
<dbReference type="SMART" id="SM00091">
    <property type="entry name" value="PAS"/>
    <property type="match status" value="1"/>
</dbReference>
<evidence type="ECO:0000256" key="5">
    <source>
        <dbReference type="ARBA" id="ARBA00022692"/>
    </source>
</evidence>
<dbReference type="InterPro" id="IPR000160">
    <property type="entry name" value="GGDEF_dom"/>
</dbReference>
<comment type="subcellular location">
    <subcellularLocation>
        <location evidence="1">Cell membrane</location>
        <topology evidence="1">Multi-pass membrane protein</topology>
    </subcellularLocation>
</comment>
<keyword evidence="18" id="KW-1185">Reference proteome</keyword>
<dbReference type="CDD" id="cd06225">
    <property type="entry name" value="HAMP"/>
    <property type="match status" value="1"/>
</dbReference>
<feature type="domain" description="PAC" evidence="13">
    <location>
        <begin position="312"/>
        <end position="364"/>
    </location>
</feature>
<dbReference type="Gene3D" id="3.30.450.20">
    <property type="entry name" value="PAS domain"/>
    <property type="match status" value="2"/>
</dbReference>
<keyword evidence="3" id="KW-0597">Phosphoprotein</keyword>
<sequence>MIKKLQRILLGTLRRQMMIGMTLIITLMMGLFVWDTTHRQQKIKVEQYKDQAIALADTLATSSAIWVASRDVSGLQEIVNGVSKYPNLKQAIVIDLRGQVLAHTDLTKVGLYIDAFNQDNDLQQIHYSNSSIDVTKAIVLADREIGWVVIDLDRRAYLEEINQIKINSFFYALTAILLGVLITTLASRYLTRRLYIIQKVADKVQTGATHLRVNMKGTDEASLLAKQFDQMLDSLALRESQLASFYSLDLVGLTVTSPDKGLISINPCLCKMLEYTEEQLKKLTWNDLTYPNDLEADEAQFTRLLANEIDGYSLEKRFISRTGKVIPTMLVVRCVRKNDGSIDYVLAMVQDISKQKEDAIQIERLAYFDPLTKLPNRRLLDDRLKQALIFSDRNQYYGAILFLDLDNFKTLNDTLGHDIGDLLLQQVANRLINIIREGDTVTRFGGDEFVIILEGIHSNAFVAATQIKAIATAILDTINQPYNIAGHSYSTSTSIGATLFLGNNTTPDELLKQADISMYQAKKSGRNLVCFFDPKMEISIINRVVLERDLLIALEHNQFQLYYQVQVDSSNTPVGAEALIRWNHPQRGIVSPLEFIPLVEETGMIIEIGQWVIDSACRQLNAWQQHVNTAGLSLSINVSAKQFHKADFVDIIKKSIDKYSVNPKLLKIELTESVLLNNIQTIIEKMNTLAAIGIQFSLDDFGTGYSSLQYLKKLPLHQLKIDQSFVRELCVDSNDKTIVKTIISMAQSLGLSVIAEGVETEQQQQYLISQGCRNFQGYLFSRPVPIDQFESLIPQIA</sequence>
<keyword evidence="11 12" id="KW-0472">Membrane</keyword>
<protein>
    <submittedName>
        <fullName evidence="17">EAL domain-containing protein</fullName>
    </submittedName>
</protein>
<keyword evidence="8" id="KW-0067">ATP-binding</keyword>
<dbReference type="InterPro" id="IPR043128">
    <property type="entry name" value="Rev_trsase/Diguanyl_cyclase"/>
</dbReference>
<dbReference type="CDD" id="cd01948">
    <property type="entry name" value="EAL"/>
    <property type="match status" value="1"/>
</dbReference>
<dbReference type="PROSITE" id="PS50887">
    <property type="entry name" value="GGDEF"/>
    <property type="match status" value="1"/>
</dbReference>
<dbReference type="PROSITE" id="PS50113">
    <property type="entry name" value="PAC"/>
    <property type="match status" value="1"/>
</dbReference>
<name>A0ABV0FQD5_9GAMM</name>
<dbReference type="SUPFAM" id="SSF141868">
    <property type="entry name" value="EAL domain-like"/>
    <property type="match status" value="1"/>
</dbReference>
<evidence type="ECO:0000259" key="16">
    <source>
        <dbReference type="PROSITE" id="PS50887"/>
    </source>
</evidence>
<dbReference type="SMART" id="SM00052">
    <property type="entry name" value="EAL"/>
    <property type="match status" value="1"/>
</dbReference>
<keyword evidence="10" id="KW-0902">Two-component regulatory system</keyword>
<dbReference type="InterPro" id="IPR029787">
    <property type="entry name" value="Nucleotide_cyclase"/>
</dbReference>
<dbReference type="InterPro" id="IPR029151">
    <property type="entry name" value="Sensor-like_sf"/>
</dbReference>
<evidence type="ECO:0000256" key="4">
    <source>
        <dbReference type="ARBA" id="ARBA00022679"/>
    </source>
</evidence>
<dbReference type="InterPro" id="IPR035919">
    <property type="entry name" value="EAL_sf"/>
</dbReference>
<keyword evidence="2" id="KW-1003">Cell membrane</keyword>
<dbReference type="InterPro" id="IPR001633">
    <property type="entry name" value="EAL_dom"/>
</dbReference>
<keyword evidence="6" id="KW-0547">Nucleotide-binding</keyword>
<evidence type="ECO:0000256" key="8">
    <source>
        <dbReference type="ARBA" id="ARBA00022840"/>
    </source>
</evidence>
<reference evidence="17 18" key="1">
    <citation type="submission" date="2024-05" db="EMBL/GenBank/DDBJ databases">
        <title>Genome sequencing of Marine Estuary Bacteria, Shewanella vesiculosa and S. baltica, and Pseudomonas syringae.</title>
        <authorList>
            <person name="Gurung A."/>
            <person name="Maclea K.S."/>
        </authorList>
    </citation>
    <scope>NUCLEOTIDE SEQUENCE [LARGE SCALE GENOMIC DNA]</scope>
    <source>
        <strain evidence="17 18">1A</strain>
    </source>
</reference>
<dbReference type="Pfam" id="PF00563">
    <property type="entry name" value="EAL"/>
    <property type="match status" value="1"/>
</dbReference>
<dbReference type="PANTHER" id="PTHR44757">
    <property type="entry name" value="DIGUANYLATE CYCLASE DGCP"/>
    <property type="match status" value="1"/>
</dbReference>
<evidence type="ECO:0000259" key="13">
    <source>
        <dbReference type="PROSITE" id="PS50113"/>
    </source>
</evidence>
<dbReference type="SUPFAM" id="SSF55073">
    <property type="entry name" value="Nucleotide cyclase"/>
    <property type="match status" value="1"/>
</dbReference>
<feature type="domain" description="GGDEF" evidence="16">
    <location>
        <begin position="396"/>
        <end position="534"/>
    </location>
</feature>
<organism evidence="17 18">
    <name type="scientific">Shewanella vesiculosa</name>
    <dbReference type="NCBI Taxonomy" id="518738"/>
    <lineage>
        <taxon>Bacteria</taxon>
        <taxon>Pseudomonadati</taxon>
        <taxon>Pseudomonadota</taxon>
        <taxon>Gammaproteobacteria</taxon>
        <taxon>Alteromonadales</taxon>
        <taxon>Shewanellaceae</taxon>
        <taxon>Shewanella</taxon>
    </lineage>
</organism>
<keyword evidence="7" id="KW-0418">Kinase</keyword>
<dbReference type="PROSITE" id="PS50883">
    <property type="entry name" value="EAL"/>
    <property type="match status" value="1"/>
</dbReference>
<feature type="domain" description="HAMP" evidence="15">
    <location>
        <begin position="188"/>
        <end position="240"/>
    </location>
</feature>
<evidence type="ECO:0000313" key="17">
    <source>
        <dbReference type="EMBL" id="MEO3682141.1"/>
    </source>
</evidence>
<accession>A0ABV0FQD5</accession>
<dbReference type="NCBIfam" id="TIGR00229">
    <property type="entry name" value="sensory_box"/>
    <property type="match status" value="1"/>
</dbReference>
<dbReference type="Pfam" id="PF00990">
    <property type="entry name" value="GGDEF"/>
    <property type="match status" value="1"/>
</dbReference>
<dbReference type="PANTHER" id="PTHR44757:SF2">
    <property type="entry name" value="BIOFILM ARCHITECTURE MAINTENANCE PROTEIN MBAA"/>
    <property type="match status" value="1"/>
</dbReference>
<dbReference type="SUPFAM" id="SSF103190">
    <property type="entry name" value="Sensory domain-like"/>
    <property type="match status" value="1"/>
</dbReference>
<evidence type="ECO:0000256" key="9">
    <source>
        <dbReference type="ARBA" id="ARBA00022989"/>
    </source>
</evidence>
<evidence type="ECO:0000256" key="10">
    <source>
        <dbReference type="ARBA" id="ARBA00023012"/>
    </source>
</evidence>
<evidence type="ECO:0000256" key="1">
    <source>
        <dbReference type="ARBA" id="ARBA00004651"/>
    </source>
</evidence>
<feature type="domain" description="EAL" evidence="14">
    <location>
        <begin position="543"/>
        <end position="797"/>
    </location>
</feature>
<evidence type="ECO:0000256" key="12">
    <source>
        <dbReference type="SAM" id="Phobius"/>
    </source>
</evidence>
<evidence type="ECO:0000256" key="7">
    <source>
        <dbReference type="ARBA" id="ARBA00022777"/>
    </source>
</evidence>
<dbReference type="InterPro" id="IPR001610">
    <property type="entry name" value="PAC"/>
</dbReference>
<dbReference type="Pfam" id="PF13426">
    <property type="entry name" value="PAS_9"/>
    <property type="match status" value="1"/>
</dbReference>
<dbReference type="InterPro" id="IPR000700">
    <property type="entry name" value="PAS-assoc_C"/>
</dbReference>
<dbReference type="NCBIfam" id="TIGR00254">
    <property type="entry name" value="GGDEF"/>
    <property type="match status" value="1"/>
</dbReference>
<dbReference type="InterPro" id="IPR052155">
    <property type="entry name" value="Biofilm_reg_signaling"/>
</dbReference>
<comment type="caution">
    <text evidence="17">The sequence shown here is derived from an EMBL/GenBank/DDBJ whole genome shotgun (WGS) entry which is preliminary data.</text>
</comment>
<dbReference type="SMART" id="SM00267">
    <property type="entry name" value="GGDEF"/>
    <property type="match status" value="1"/>
</dbReference>
<dbReference type="EMBL" id="JBDPZN010000002">
    <property type="protein sequence ID" value="MEO3682141.1"/>
    <property type="molecule type" value="Genomic_DNA"/>
</dbReference>
<dbReference type="InterPro" id="IPR000014">
    <property type="entry name" value="PAS"/>
</dbReference>